<protein>
    <submittedName>
        <fullName evidence="1">Uncharacterized protein</fullName>
    </submittedName>
</protein>
<accession>A0A9P4M756</accession>
<comment type="caution">
    <text evidence="1">The sequence shown here is derived from an EMBL/GenBank/DDBJ whole genome shotgun (WGS) entry which is preliminary data.</text>
</comment>
<keyword evidence="2" id="KW-1185">Reference proteome</keyword>
<proteinExistence type="predicted"/>
<dbReference type="InterPro" id="IPR036770">
    <property type="entry name" value="Ankyrin_rpt-contain_sf"/>
</dbReference>
<dbReference type="EMBL" id="ML978128">
    <property type="protein sequence ID" value="KAF2097002.1"/>
    <property type="molecule type" value="Genomic_DNA"/>
</dbReference>
<name>A0A9P4M756_9PEZI</name>
<dbReference type="AlphaFoldDB" id="A0A9P4M756"/>
<reference evidence="1" key="1">
    <citation type="journal article" date="2020" name="Stud. Mycol.">
        <title>101 Dothideomycetes genomes: a test case for predicting lifestyles and emergence of pathogens.</title>
        <authorList>
            <person name="Haridas S."/>
            <person name="Albert R."/>
            <person name="Binder M."/>
            <person name="Bloem J."/>
            <person name="Labutti K."/>
            <person name="Salamov A."/>
            <person name="Andreopoulos B."/>
            <person name="Baker S."/>
            <person name="Barry K."/>
            <person name="Bills G."/>
            <person name="Bluhm B."/>
            <person name="Cannon C."/>
            <person name="Castanera R."/>
            <person name="Culley D."/>
            <person name="Daum C."/>
            <person name="Ezra D."/>
            <person name="Gonzalez J."/>
            <person name="Henrissat B."/>
            <person name="Kuo A."/>
            <person name="Liang C."/>
            <person name="Lipzen A."/>
            <person name="Lutzoni F."/>
            <person name="Magnuson J."/>
            <person name="Mondo S."/>
            <person name="Nolan M."/>
            <person name="Ohm R."/>
            <person name="Pangilinan J."/>
            <person name="Park H.-J."/>
            <person name="Ramirez L."/>
            <person name="Alfaro M."/>
            <person name="Sun H."/>
            <person name="Tritt A."/>
            <person name="Yoshinaga Y."/>
            <person name="Zwiers L.-H."/>
            <person name="Turgeon B."/>
            <person name="Goodwin S."/>
            <person name="Spatafora J."/>
            <person name="Crous P."/>
            <person name="Grigoriev I."/>
        </authorList>
    </citation>
    <scope>NUCLEOTIDE SEQUENCE</scope>
    <source>
        <strain evidence="1">CBS 133067</strain>
    </source>
</reference>
<evidence type="ECO:0000313" key="1">
    <source>
        <dbReference type="EMBL" id="KAF2097002.1"/>
    </source>
</evidence>
<dbReference type="SUPFAM" id="SSF48403">
    <property type="entry name" value="Ankyrin repeat"/>
    <property type="match status" value="1"/>
</dbReference>
<dbReference type="Gene3D" id="1.25.40.20">
    <property type="entry name" value="Ankyrin repeat-containing domain"/>
    <property type="match status" value="1"/>
</dbReference>
<evidence type="ECO:0000313" key="2">
    <source>
        <dbReference type="Proteomes" id="UP000799772"/>
    </source>
</evidence>
<gene>
    <name evidence="1" type="ORF">NA57DRAFT_57612</name>
</gene>
<organism evidence="1 2">
    <name type="scientific">Rhizodiscina lignyota</name>
    <dbReference type="NCBI Taxonomy" id="1504668"/>
    <lineage>
        <taxon>Eukaryota</taxon>
        <taxon>Fungi</taxon>
        <taxon>Dikarya</taxon>
        <taxon>Ascomycota</taxon>
        <taxon>Pezizomycotina</taxon>
        <taxon>Dothideomycetes</taxon>
        <taxon>Pleosporomycetidae</taxon>
        <taxon>Aulographales</taxon>
        <taxon>Rhizodiscinaceae</taxon>
        <taxon>Rhizodiscina</taxon>
    </lineage>
</organism>
<dbReference type="Proteomes" id="UP000799772">
    <property type="component" value="Unassembled WGS sequence"/>
</dbReference>
<sequence>MTDIAGVVGLSIHAAHVLVNYLAEVQSGPAERDHLKFQLADTARVLNNIKFAYDQSPYEVQVQCAEQHDEVFGERGTFQAYLQLLISLNEKVQEKGFSERVKRAFWSQKPQNSNDAVLLGTPELKQLLESITEELNEQKKLDRTSSITRRKLEVLDYTKQTQAAAQDTRTIADINAATIRSIADTLNEDRVRSLLDSLSKEDPWVKAREEYEKCDNSKPDWILETPVYNEWVSKTPSKQELWGVGENWMLLENENADLEARDLEGLTLLHTVWRHGAVAKLKLVLDRCSDSHLKEQDGLRRTALHHAATRRELEELEVLLDAYMQRYMHDVLFWRRKDGLPAKDVALASGWPAIYERLAKAEDEFGKSVSRVANVGGTWKEVHSES</sequence>